<comment type="caution">
    <text evidence="2">The sequence shown here is derived from an EMBL/GenBank/DDBJ whole genome shotgun (WGS) entry which is preliminary data.</text>
</comment>
<evidence type="ECO:0000256" key="1">
    <source>
        <dbReference type="SAM" id="MobiDB-lite"/>
    </source>
</evidence>
<sequence>MRYLNNLPADAIEGTIDGITIRWSNNGNFNLPGNASKFKIDPGDMKRATEHVAHACAKRLGKTEVRLYLFVWLGIRIGTTGENAYLPRWLHDLVVRFQPSSTFLRDATMTAHPPGASANAIADKKRRKIKDDETAKDDKPSKSPTPTAVKAVGGSKES</sequence>
<organism evidence="2 3">
    <name type="scientific">Penicillium cf. griseofulvum</name>
    <dbReference type="NCBI Taxonomy" id="2972120"/>
    <lineage>
        <taxon>Eukaryota</taxon>
        <taxon>Fungi</taxon>
        <taxon>Dikarya</taxon>
        <taxon>Ascomycota</taxon>
        <taxon>Pezizomycotina</taxon>
        <taxon>Eurotiomycetes</taxon>
        <taxon>Eurotiomycetidae</taxon>
        <taxon>Eurotiales</taxon>
        <taxon>Aspergillaceae</taxon>
        <taxon>Penicillium</taxon>
    </lineage>
</organism>
<reference evidence="2" key="2">
    <citation type="journal article" date="2023" name="IMA Fungus">
        <title>Comparative genomic study of the Penicillium genus elucidates a diverse pangenome and 15 lateral gene transfer events.</title>
        <authorList>
            <person name="Petersen C."/>
            <person name="Sorensen T."/>
            <person name="Nielsen M.R."/>
            <person name="Sondergaard T.E."/>
            <person name="Sorensen J.L."/>
            <person name="Fitzpatrick D.A."/>
            <person name="Frisvad J.C."/>
            <person name="Nielsen K.L."/>
        </authorList>
    </citation>
    <scope>NUCLEOTIDE SEQUENCE</scope>
    <source>
        <strain evidence="2">IBT 16849</strain>
    </source>
</reference>
<dbReference type="AlphaFoldDB" id="A0A9W9T602"/>
<feature type="region of interest" description="Disordered" evidence="1">
    <location>
        <begin position="110"/>
        <end position="158"/>
    </location>
</feature>
<gene>
    <name evidence="2" type="ORF">N7472_000923</name>
</gene>
<dbReference type="EMBL" id="JAPQKP010000001">
    <property type="protein sequence ID" value="KAJ5210784.1"/>
    <property type="molecule type" value="Genomic_DNA"/>
</dbReference>
<dbReference type="Proteomes" id="UP001150879">
    <property type="component" value="Unassembled WGS sequence"/>
</dbReference>
<name>A0A9W9T602_9EURO</name>
<proteinExistence type="predicted"/>
<accession>A0A9W9T602</accession>
<evidence type="ECO:0000313" key="3">
    <source>
        <dbReference type="Proteomes" id="UP001150879"/>
    </source>
</evidence>
<keyword evidence="3" id="KW-1185">Reference proteome</keyword>
<feature type="compositionally biased region" description="Basic and acidic residues" evidence="1">
    <location>
        <begin position="129"/>
        <end position="141"/>
    </location>
</feature>
<reference evidence="2" key="1">
    <citation type="submission" date="2022-11" db="EMBL/GenBank/DDBJ databases">
        <authorList>
            <person name="Petersen C."/>
        </authorList>
    </citation>
    <scope>NUCLEOTIDE SEQUENCE</scope>
    <source>
        <strain evidence="2">IBT 16849</strain>
    </source>
</reference>
<evidence type="ECO:0000313" key="2">
    <source>
        <dbReference type="EMBL" id="KAJ5210784.1"/>
    </source>
</evidence>
<protein>
    <submittedName>
        <fullName evidence="2">Uncharacterized protein</fullName>
    </submittedName>
</protein>